<dbReference type="CDD" id="cd05829">
    <property type="entry name" value="Sortase_F"/>
    <property type="match status" value="1"/>
</dbReference>
<gene>
    <name evidence="3" type="ORF">GCM10023214_48700</name>
</gene>
<dbReference type="PROSITE" id="PS51257">
    <property type="entry name" value="PROKAR_LIPOPROTEIN"/>
    <property type="match status" value="1"/>
</dbReference>
<comment type="caution">
    <text evidence="3">The sequence shown here is derived from an EMBL/GenBank/DDBJ whole genome shotgun (WGS) entry which is preliminary data.</text>
</comment>
<evidence type="ECO:0000256" key="2">
    <source>
        <dbReference type="SAM" id="SignalP"/>
    </source>
</evidence>
<keyword evidence="4" id="KW-1185">Reference proteome</keyword>
<dbReference type="InterPro" id="IPR042001">
    <property type="entry name" value="Sortase_F"/>
</dbReference>
<feature type="chain" id="PRO_5046259455" evidence="2">
    <location>
        <begin position="28"/>
        <end position="191"/>
    </location>
</feature>
<dbReference type="InterPro" id="IPR023365">
    <property type="entry name" value="Sortase_dom-sf"/>
</dbReference>
<evidence type="ECO:0000313" key="4">
    <source>
        <dbReference type="Proteomes" id="UP001500192"/>
    </source>
</evidence>
<evidence type="ECO:0000313" key="3">
    <source>
        <dbReference type="EMBL" id="GAA5170309.1"/>
    </source>
</evidence>
<feature type="signal peptide" evidence="2">
    <location>
        <begin position="1"/>
        <end position="27"/>
    </location>
</feature>
<sequence>MRNAVLSLLAVLGLLLAGCTGTGSAGAGSTPPAENAGGPVTVAVADPSAVDIPKIGAHSSLVPLGVNADGTVQVPPVETPQQAGWYHEGPPPGDVGPAVILGHVDGKGQKGVFYRLHELKPGDEVTVSRVDGSVARFSVTRVDQVDKDQFPTEAVYGDTSDPELRLITCGGSFDHAAHSYRDNIIVYAKLS</sequence>
<dbReference type="EMBL" id="BAABIB010000090">
    <property type="protein sequence ID" value="GAA5170309.1"/>
    <property type="molecule type" value="Genomic_DNA"/>
</dbReference>
<dbReference type="RefSeq" id="WP_346055028.1">
    <property type="nucleotide sequence ID" value="NZ_BAABIB010000090.1"/>
</dbReference>
<keyword evidence="2" id="KW-0732">Signal</keyword>
<protein>
    <submittedName>
        <fullName evidence="3">Class F sortase</fullName>
    </submittedName>
</protein>
<reference evidence="4" key="1">
    <citation type="journal article" date="2019" name="Int. J. Syst. Evol. Microbiol.">
        <title>The Global Catalogue of Microorganisms (GCM) 10K type strain sequencing project: providing services to taxonomists for standard genome sequencing and annotation.</title>
        <authorList>
            <consortium name="The Broad Institute Genomics Platform"/>
            <consortium name="The Broad Institute Genome Sequencing Center for Infectious Disease"/>
            <person name="Wu L."/>
            <person name="Ma J."/>
        </authorList>
    </citation>
    <scope>NUCLEOTIDE SEQUENCE [LARGE SCALE GENOMIC DNA]</scope>
    <source>
        <strain evidence="4">JCM 18054</strain>
    </source>
</reference>
<dbReference type="Proteomes" id="UP001500192">
    <property type="component" value="Unassembled WGS sequence"/>
</dbReference>
<dbReference type="Gene3D" id="2.40.260.10">
    <property type="entry name" value="Sortase"/>
    <property type="match status" value="1"/>
</dbReference>
<keyword evidence="1" id="KW-0378">Hydrolase</keyword>
<accession>A0ABP9R197</accession>
<proteinExistence type="predicted"/>
<dbReference type="InterPro" id="IPR005754">
    <property type="entry name" value="Sortase"/>
</dbReference>
<dbReference type="SUPFAM" id="SSF63817">
    <property type="entry name" value="Sortase"/>
    <property type="match status" value="1"/>
</dbReference>
<dbReference type="NCBIfam" id="NF033748">
    <property type="entry name" value="class_F_sortase"/>
    <property type="match status" value="1"/>
</dbReference>
<evidence type="ECO:0000256" key="1">
    <source>
        <dbReference type="ARBA" id="ARBA00022801"/>
    </source>
</evidence>
<name>A0ABP9R197_9PSEU</name>
<dbReference type="Pfam" id="PF04203">
    <property type="entry name" value="Sortase"/>
    <property type="match status" value="1"/>
</dbReference>
<organism evidence="3 4">
    <name type="scientific">Amycolatopsis dongchuanensis</name>
    <dbReference type="NCBI Taxonomy" id="1070866"/>
    <lineage>
        <taxon>Bacteria</taxon>
        <taxon>Bacillati</taxon>
        <taxon>Actinomycetota</taxon>
        <taxon>Actinomycetes</taxon>
        <taxon>Pseudonocardiales</taxon>
        <taxon>Pseudonocardiaceae</taxon>
        <taxon>Amycolatopsis</taxon>
    </lineage>
</organism>